<comment type="cofactor">
    <cofactor evidence="6">
        <name>Ca(2+)</name>
        <dbReference type="ChEBI" id="CHEBI:29108"/>
    </cofactor>
    <text evidence="6">Binds 2 calcium ions per subunit.</text>
</comment>
<keyword evidence="9" id="KW-1185">Reference proteome</keyword>
<comment type="subunit">
    <text evidence="6">Homopentamer. Pentaxin (or pentraxin) have a discoid arrangement of 5 non-covalently bound subunits.</text>
</comment>
<dbReference type="InterPro" id="IPR051360">
    <property type="entry name" value="Neuronal_Pentraxin_Related"/>
</dbReference>
<feature type="chain" id="PRO_5041012013" description="Pentraxin family member" evidence="6">
    <location>
        <begin position="21"/>
        <end position="233"/>
    </location>
</feature>
<evidence type="ECO:0000313" key="9">
    <source>
        <dbReference type="Proteomes" id="UP001163046"/>
    </source>
</evidence>
<evidence type="ECO:0000256" key="2">
    <source>
        <dbReference type="ARBA" id="ARBA00022837"/>
    </source>
</evidence>
<evidence type="ECO:0000259" key="7">
    <source>
        <dbReference type="PROSITE" id="PS51828"/>
    </source>
</evidence>
<gene>
    <name evidence="8" type="primary">NPTX1_8</name>
    <name evidence="8" type="ORF">OS493_021445</name>
</gene>
<dbReference type="AlphaFoldDB" id="A0A9W9YYV0"/>
<dbReference type="OrthoDB" id="547680at2759"/>
<keyword evidence="6" id="KW-0732">Signal</keyword>
<evidence type="ECO:0000256" key="6">
    <source>
        <dbReference type="RuleBase" id="RU362112"/>
    </source>
</evidence>
<keyword evidence="2 6" id="KW-0106">Calcium</keyword>
<dbReference type="GO" id="GO:0046872">
    <property type="term" value="F:metal ion binding"/>
    <property type="evidence" value="ECO:0007669"/>
    <property type="project" value="UniProtKB-KW"/>
</dbReference>
<keyword evidence="1 6" id="KW-0479">Metal-binding</keyword>
<proteinExistence type="inferred from homology"/>
<dbReference type="PRINTS" id="PR00895">
    <property type="entry name" value="PENTAXIN"/>
</dbReference>
<reference evidence="8" key="1">
    <citation type="submission" date="2023-01" db="EMBL/GenBank/DDBJ databases">
        <title>Genome assembly of the deep-sea coral Lophelia pertusa.</title>
        <authorList>
            <person name="Herrera S."/>
            <person name="Cordes E."/>
        </authorList>
    </citation>
    <scope>NUCLEOTIDE SEQUENCE</scope>
    <source>
        <strain evidence="8">USNM1676648</strain>
        <tissue evidence="8">Polyp</tissue>
    </source>
</reference>
<dbReference type="EMBL" id="MU826839">
    <property type="protein sequence ID" value="KAJ7372017.1"/>
    <property type="molecule type" value="Genomic_DNA"/>
</dbReference>
<comment type="caution">
    <text evidence="5">Lacks conserved residue(s) required for the propagation of feature annotation.</text>
</comment>
<evidence type="ECO:0000256" key="3">
    <source>
        <dbReference type="ARBA" id="ARBA00023157"/>
    </source>
</evidence>
<comment type="similarity">
    <text evidence="6">Belongs to the pentraxin family.</text>
</comment>
<feature type="domain" description="Pentraxin (PTX)" evidence="7">
    <location>
        <begin position="29"/>
        <end position="233"/>
    </location>
</feature>
<evidence type="ECO:0000256" key="4">
    <source>
        <dbReference type="ARBA" id="ARBA00023180"/>
    </source>
</evidence>
<dbReference type="PROSITE" id="PS51828">
    <property type="entry name" value="PTX_2"/>
    <property type="match status" value="1"/>
</dbReference>
<name>A0A9W9YYV0_9CNID</name>
<dbReference type="Pfam" id="PF00354">
    <property type="entry name" value="Pentaxin"/>
    <property type="match status" value="1"/>
</dbReference>
<feature type="signal peptide" evidence="6">
    <location>
        <begin position="1"/>
        <end position="20"/>
    </location>
</feature>
<evidence type="ECO:0000313" key="8">
    <source>
        <dbReference type="EMBL" id="KAJ7372017.1"/>
    </source>
</evidence>
<dbReference type="PANTHER" id="PTHR19277:SF125">
    <property type="entry name" value="B6"/>
    <property type="match status" value="1"/>
</dbReference>
<sequence length="233" mass="25650">MKFACSICLLVLLLVSGMDAELQCSPCSEEYLMLFQERTSTDYSILYNSIADPLHATTVCFFARDYPDESSSTTVDSQCVYSYAIAESNNEFNFCLAPQIRVLINGNRRDVGFGVEDDDWHHYCFTWSDVNGDYAFYIDGVSVSSGAGFVRDGHISSGGTTVIGQDQDSVGGDFVAAQAYVGDLTQVNVWNKVLSESDIQAQASTCYISEGTQVIKWSQFKDKVQGGVVLMRP</sequence>
<protein>
    <recommendedName>
        <fullName evidence="6">Pentraxin family member</fullName>
    </recommendedName>
</protein>
<dbReference type="Proteomes" id="UP001163046">
    <property type="component" value="Unassembled WGS sequence"/>
</dbReference>
<organism evidence="8 9">
    <name type="scientific">Desmophyllum pertusum</name>
    <dbReference type="NCBI Taxonomy" id="174260"/>
    <lineage>
        <taxon>Eukaryota</taxon>
        <taxon>Metazoa</taxon>
        <taxon>Cnidaria</taxon>
        <taxon>Anthozoa</taxon>
        <taxon>Hexacorallia</taxon>
        <taxon>Scleractinia</taxon>
        <taxon>Caryophylliina</taxon>
        <taxon>Caryophylliidae</taxon>
        <taxon>Desmophyllum</taxon>
    </lineage>
</organism>
<comment type="caution">
    <text evidence="8">The sequence shown here is derived from an EMBL/GenBank/DDBJ whole genome shotgun (WGS) entry which is preliminary data.</text>
</comment>
<keyword evidence="4" id="KW-0325">Glycoprotein</keyword>
<keyword evidence="3" id="KW-1015">Disulfide bond</keyword>
<dbReference type="GO" id="GO:0005576">
    <property type="term" value="C:extracellular region"/>
    <property type="evidence" value="ECO:0007669"/>
    <property type="project" value="UniProtKB-SubCell"/>
</dbReference>
<dbReference type="SUPFAM" id="SSF49899">
    <property type="entry name" value="Concanavalin A-like lectins/glucanases"/>
    <property type="match status" value="1"/>
</dbReference>
<dbReference type="PANTHER" id="PTHR19277">
    <property type="entry name" value="PENTRAXIN"/>
    <property type="match status" value="1"/>
</dbReference>
<comment type="subcellular location">
    <subcellularLocation>
        <location evidence="6">Secreted</location>
    </subcellularLocation>
</comment>
<dbReference type="InterPro" id="IPR013320">
    <property type="entry name" value="ConA-like_dom_sf"/>
</dbReference>
<evidence type="ECO:0000256" key="1">
    <source>
        <dbReference type="ARBA" id="ARBA00022723"/>
    </source>
</evidence>
<evidence type="ECO:0000256" key="5">
    <source>
        <dbReference type="PROSITE-ProRule" id="PRU01172"/>
    </source>
</evidence>
<accession>A0A9W9YYV0</accession>
<dbReference type="InterPro" id="IPR001759">
    <property type="entry name" value="PTX_dom"/>
</dbReference>
<dbReference type="Gene3D" id="2.60.120.200">
    <property type="match status" value="1"/>
</dbReference>
<dbReference type="SMART" id="SM00159">
    <property type="entry name" value="PTX"/>
    <property type="match status" value="1"/>
</dbReference>